<sequence>MQIYLYKEHSALGDVIIKEVNVKMGKTKLKSDAERGMFVHARRTDDNNPETMILIGKSRSTVFRGLRE</sequence>
<dbReference type="EMBL" id="BMAO01025158">
    <property type="protein sequence ID" value="GFR00857.1"/>
    <property type="molecule type" value="Genomic_DNA"/>
</dbReference>
<keyword evidence="2" id="KW-1185">Reference proteome</keyword>
<dbReference type="AlphaFoldDB" id="A0A8X6GBI9"/>
<accession>A0A8X6GBI9</accession>
<gene>
    <name evidence="1" type="ORF">TNCT_102981</name>
</gene>
<evidence type="ECO:0000313" key="2">
    <source>
        <dbReference type="Proteomes" id="UP000887116"/>
    </source>
</evidence>
<reference evidence="1" key="1">
    <citation type="submission" date="2020-07" db="EMBL/GenBank/DDBJ databases">
        <title>Multicomponent nature underlies the extraordinary mechanical properties of spider dragline silk.</title>
        <authorList>
            <person name="Kono N."/>
            <person name="Nakamura H."/>
            <person name="Mori M."/>
            <person name="Yoshida Y."/>
            <person name="Ohtoshi R."/>
            <person name="Malay A.D."/>
            <person name="Moran D.A.P."/>
            <person name="Tomita M."/>
            <person name="Numata K."/>
            <person name="Arakawa K."/>
        </authorList>
    </citation>
    <scope>NUCLEOTIDE SEQUENCE</scope>
</reference>
<evidence type="ECO:0000313" key="1">
    <source>
        <dbReference type="EMBL" id="GFR00857.1"/>
    </source>
</evidence>
<organism evidence="1 2">
    <name type="scientific">Trichonephila clavata</name>
    <name type="common">Joro spider</name>
    <name type="synonym">Nephila clavata</name>
    <dbReference type="NCBI Taxonomy" id="2740835"/>
    <lineage>
        <taxon>Eukaryota</taxon>
        <taxon>Metazoa</taxon>
        <taxon>Ecdysozoa</taxon>
        <taxon>Arthropoda</taxon>
        <taxon>Chelicerata</taxon>
        <taxon>Arachnida</taxon>
        <taxon>Araneae</taxon>
        <taxon>Araneomorphae</taxon>
        <taxon>Entelegynae</taxon>
        <taxon>Araneoidea</taxon>
        <taxon>Nephilidae</taxon>
        <taxon>Trichonephila</taxon>
    </lineage>
</organism>
<dbReference type="Proteomes" id="UP000887116">
    <property type="component" value="Unassembled WGS sequence"/>
</dbReference>
<protein>
    <submittedName>
        <fullName evidence="1">Uncharacterized protein</fullName>
    </submittedName>
</protein>
<dbReference type="OrthoDB" id="10398390at2759"/>
<proteinExistence type="predicted"/>
<comment type="caution">
    <text evidence="1">The sequence shown here is derived from an EMBL/GenBank/DDBJ whole genome shotgun (WGS) entry which is preliminary data.</text>
</comment>
<name>A0A8X6GBI9_TRICU</name>